<dbReference type="OrthoDB" id="4462985at2"/>
<organism evidence="2 3">
    <name type="scientific">Prescottella agglutinans</name>
    <dbReference type="NCBI Taxonomy" id="1644129"/>
    <lineage>
        <taxon>Bacteria</taxon>
        <taxon>Bacillati</taxon>
        <taxon>Actinomycetota</taxon>
        <taxon>Actinomycetes</taxon>
        <taxon>Mycobacteriales</taxon>
        <taxon>Nocardiaceae</taxon>
        <taxon>Prescottella</taxon>
    </lineage>
</organism>
<evidence type="ECO:0000256" key="1">
    <source>
        <dbReference type="SAM" id="SignalP"/>
    </source>
</evidence>
<sequence length="135" mass="13068">MFSATAARVLAAAFLTTATVSIGPAIALAAPFNVQPAPAICPNGMAPADATPLPGGRLLISVPEGPPAGGGRVVWTNTSTGANGIATLTNTGSRAEFVADTGPGTVVTVLDGVYTNGAGQPCVLVQGGVATTVVP</sequence>
<proteinExistence type="predicted"/>
<accession>A0A3S3AMK8</accession>
<name>A0A3S3AMK8_9NOCA</name>
<feature type="chain" id="PRO_5018706460" evidence="1">
    <location>
        <begin position="30"/>
        <end position="135"/>
    </location>
</feature>
<comment type="caution">
    <text evidence="2">The sequence shown here is derived from an EMBL/GenBank/DDBJ whole genome shotgun (WGS) entry which is preliminary data.</text>
</comment>
<evidence type="ECO:0000313" key="2">
    <source>
        <dbReference type="EMBL" id="RVW08321.1"/>
    </source>
</evidence>
<protein>
    <submittedName>
        <fullName evidence="2">Amidohydrolase</fullName>
    </submittedName>
</protein>
<dbReference type="Proteomes" id="UP000286208">
    <property type="component" value="Unassembled WGS sequence"/>
</dbReference>
<dbReference type="RefSeq" id="WP_127917485.1">
    <property type="nucleotide sequence ID" value="NZ_RKLP01000009.1"/>
</dbReference>
<feature type="signal peptide" evidence="1">
    <location>
        <begin position="1"/>
        <end position="29"/>
    </location>
</feature>
<keyword evidence="2" id="KW-0378">Hydrolase</keyword>
<gene>
    <name evidence="2" type="ORF">EGT67_18170</name>
</gene>
<dbReference type="GO" id="GO:0016787">
    <property type="term" value="F:hydrolase activity"/>
    <property type="evidence" value="ECO:0007669"/>
    <property type="project" value="UniProtKB-KW"/>
</dbReference>
<evidence type="ECO:0000313" key="3">
    <source>
        <dbReference type="Proteomes" id="UP000286208"/>
    </source>
</evidence>
<keyword evidence="3" id="KW-1185">Reference proteome</keyword>
<reference evidence="2 3" key="1">
    <citation type="submission" date="2018-11" db="EMBL/GenBank/DDBJ databases">
        <title>Rhodococcus spongicola sp. nov. and Rhodococcus xishaensis sp. nov. from marine sponges.</title>
        <authorList>
            <person name="Li L."/>
            <person name="Lin H.W."/>
        </authorList>
    </citation>
    <scope>NUCLEOTIDE SEQUENCE [LARGE SCALE GENOMIC DNA]</scope>
    <source>
        <strain evidence="2 3">CCTCC AB2014297</strain>
    </source>
</reference>
<keyword evidence="1" id="KW-0732">Signal</keyword>
<dbReference type="AlphaFoldDB" id="A0A3S3AMK8"/>
<dbReference type="EMBL" id="RKLP01000009">
    <property type="protein sequence ID" value="RVW08321.1"/>
    <property type="molecule type" value="Genomic_DNA"/>
</dbReference>